<keyword evidence="4" id="KW-0677">Repeat</keyword>
<accession>A0A0P5QI56</accession>
<evidence type="ECO:0000313" key="12">
    <source>
        <dbReference type="EMBL" id="KZS05117.1"/>
    </source>
</evidence>
<keyword evidence="8" id="KW-0393">Immunoglobulin domain</keyword>
<dbReference type="PANTHER" id="PTHR12231">
    <property type="entry name" value="CTX-RELATED TYPE I TRANSMEMBRANE PROTEIN"/>
    <property type="match status" value="1"/>
</dbReference>
<evidence type="ECO:0000313" key="13">
    <source>
        <dbReference type="Proteomes" id="UP000076858"/>
    </source>
</evidence>
<evidence type="ECO:0000256" key="3">
    <source>
        <dbReference type="ARBA" id="ARBA00022729"/>
    </source>
</evidence>
<evidence type="ECO:0000256" key="4">
    <source>
        <dbReference type="ARBA" id="ARBA00022737"/>
    </source>
</evidence>
<evidence type="ECO:0000256" key="1">
    <source>
        <dbReference type="ARBA" id="ARBA00004236"/>
    </source>
</evidence>
<evidence type="ECO:0000313" key="11">
    <source>
        <dbReference type="EMBL" id="JAN15749.1"/>
    </source>
</evidence>
<dbReference type="AlphaFoldDB" id="A0A0P5QI56"/>
<dbReference type="InterPro" id="IPR003599">
    <property type="entry name" value="Ig_sub"/>
</dbReference>
<keyword evidence="3" id="KW-0732">Signal</keyword>
<feature type="compositionally biased region" description="Basic and acidic residues" evidence="9">
    <location>
        <begin position="420"/>
        <end position="430"/>
    </location>
</feature>
<dbReference type="InterPro" id="IPR036179">
    <property type="entry name" value="Ig-like_dom_sf"/>
</dbReference>
<dbReference type="SMART" id="SM00409">
    <property type="entry name" value="IG"/>
    <property type="match status" value="3"/>
</dbReference>
<sequence>MDYWMKIVYRSSWLIITAGWLCLDATASSVDDFRYFRNEVPTFAKEIENATVPVGREATLSCVIYNLGNFKVAWVRVDTQTILTIDDVVITRSQRISVRHMTDASVDYPYYLHHPHQQHPHNHHQKNKSFLLQSPPAVEVSTVQPETPHRRPSSGSIHKTWQLIIRDVQSSDAGLYMCQLNTEPMTSHTAYLSVTVPPDIVDSESSGDVMVTEGQNTTLRCSATGHPLPVITWRREDGRPIQNHALTVEGSVLHLTRIPRQHIGAYLCIASNGVPPSVSKRFMLRVQFPPSVTATNQLVGARQGDINITLECHCESFPKPVVYWLRHSTGDVVVNGVKHREEKRETNHYKVSMQLVFLHLEREDFMAYQCVCRNTLGIADSVVRLYQIHPVADDGNEVYSEADQQDGLGGGKEQLSSTWDAEKSKDESSTKRLAVNKHASAKTQLAVGGRSSSAVDISSWFLSTLCILVSMTKTR</sequence>
<comment type="subcellular location">
    <subcellularLocation>
        <location evidence="1">Cell membrane</location>
    </subcellularLocation>
</comment>
<dbReference type="InterPro" id="IPR051170">
    <property type="entry name" value="Neural/epithelial_adhesion"/>
</dbReference>
<evidence type="ECO:0000256" key="6">
    <source>
        <dbReference type="ARBA" id="ARBA00023157"/>
    </source>
</evidence>
<dbReference type="Proteomes" id="UP000076858">
    <property type="component" value="Unassembled WGS sequence"/>
</dbReference>
<keyword evidence="13" id="KW-1185">Reference proteome</keyword>
<keyword evidence="5" id="KW-0472">Membrane</keyword>
<dbReference type="GO" id="GO:0005886">
    <property type="term" value="C:plasma membrane"/>
    <property type="evidence" value="ECO:0007669"/>
    <property type="project" value="UniProtKB-SubCell"/>
</dbReference>
<dbReference type="Pfam" id="PF13927">
    <property type="entry name" value="Ig_3"/>
    <property type="match status" value="2"/>
</dbReference>
<dbReference type="InterPro" id="IPR003598">
    <property type="entry name" value="Ig_sub2"/>
</dbReference>
<proteinExistence type="predicted"/>
<evidence type="ECO:0000256" key="8">
    <source>
        <dbReference type="ARBA" id="ARBA00023319"/>
    </source>
</evidence>
<feature type="domain" description="Ig-like" evidence="10">
    <location>
        <begin position="41"/>
        <end position="195"/>
    </location>
</feature>
<gene>
    <name evidence="12" type="ORF">APZ42_031673</name>
</gene>
<keyword evidence="7" id="KW-0325">Glycoprotein</keyword>
<feature type="region of interest" description="Disordered" evidence="9">
    <location>
        <begin position="400"/>
        <end position="433"/>
    </location>
</feature>
<reference evidence="11" key="1">
    <citation type="submission" date="2015-10" db="EMBL/GenBank/DDBJ databases">
        <title>EvidentialGene: Evidence-directed Construction of Complete mRNA Transcriptomes without Genomes.</title>
        <authorList>
            <person name="Gilbert D.G."/>
        </authorList>
    </citation>
    <scope>NUCLEOTIDE SEQUENCE</scope>
</reference>
<dbReference type="EMBL" id="LRGB01002993">
    <property type="protein sequence ID" value="KZS05117.1"/>
    <property type="molecule type" value="Genomic_DNA"/>
</dbReference>
<evidence type="ECO:0000256" key="9">
    <source>
        <dbReference type="SAM" id="MobiDB-lite"/>
    </source>
</evidence>
<dbReference type="GO" id="GO:0043005">
    <property type="term" value="C:neuron projection"/>
    <property type="evidence" value="ECO:0007669"/>
    <property type="project" value="TreeGrafter"/>
</dbReference>
<name>A0A0P5QI56_9CRUS</name>
<dbReference type="STRING" id="35525.A0A0P5QI56"/>
<dbReference type="Gene3D" id="2.60.40.10">
    <property type="entry name" value="Immunoglobulins"/>
    <property type="match status" value="3"/>
</dbReference>
<evidence type="ECO:0000256" key="7">
    <source>
        <dbReference type="ARBA" id="ARBA00023180"/>
    </source>
</evidence>
<protein>
    <submittedName>
        <fullName evidence="12">Dpr-interacting protein beta</fullName>
    </submittedName>
</protein>
<keyword evidence="6" id="KW-1015">Disulfide bond</keyword>
<evidence type="ECO:0000256" key="2">
    <source>
        <dbReference type="ARBA" id="ARBA00022475"/>
    </source>
</evidence>
<reference evidence="12 13" key="2">
    <citation type="submission" date="2016-03" db="EMBL/GenBank/DDBJ databases">
        <title>EvidentialGene: Evidence-directed Construction of Genes on Genomes.</title>
        <authorList>
            <person name="Gilbert D.G."/>
            <person name="Choi J.-H."/>
            <person name="Mockaitis K."/>
            <person name="Colbourne J."/>
            <person name="Pfrender M."/>
        </authorList>
    </citation>
    <scope>NUCLEOTIDE SEQUENCE [LARGE SCALE GENOMIC DNA]</scope>
    <source>
        <strain evidence="12 13">Xinb3</strain>
        <tissue evidence="12">Complete organism</tissue>
    </source>
</reference>
<keyword evidence="2" id="KW-1003">Cell membrane</keyword>
<dbReference type="InterPro" id="IPR007110">
    <property type="entry name" value="Ig-like_dom"/>
</dbReference>
<dbReference type="InterPro" id="IPR013783">
    <property type="entry name" value="Ig-like_fold"/>
</dbReference>
<evidence type="ECO:0000256" key="5">
    <source>
        <dbReference type="ARBA" id="ARBA00023136"/>
    </source>
</evidence>
<dbReference type="EMBL" id="GDIQ01078988">
    <property type="protein sequence ID" value="JAN15749.1"/>
    <property type="molecule type" value="Transcribed_RNA"/>
</dbReference>
<evidence type="ECO:0000259" key="10">
    <source>
        <dbReference type="PROSITE" id="PS50835"/>
    </source>
</evidence>
<organism evidence="12 13">
    <name type="scientific">Daphnia magna</name>
    <dbReference type="NCBI Taxonomy" id="35525"/>
    <lineage>
        <taxon>Eukaryota</taxon>
        <taxon>Metazoa</taxon>
        <taxon>Ecdysozoa</taxon>
        <taxon>Arthropoda</taxon>
        <taxon>Crustacea</taxon>
        <taxon>Branchiopoda</taxon>
        <taxon>Diplostraca</taxon>
        <taxon>Cladocera</taxon>
        <taxon>Anomopoda</taxon>
        <taxon>Daphniidae</taxon>
        <taxon>Daphnia</taxon>
    </lineage>
</organism>
<dbReference type="FunFam" id="2.60.40.10:FF:000328">
    <property type="entry name" value="CLUMA_CG000981, isoform A"/>
    <property type="match status" value="1"/>
</dbReference>
<feature type="domain" description="Ig-like" evidence="10">
    <location>
        <begin position="198"/>
        <end position="279"/>
    </location>
</feature>
<feature type="domain" description="Ig-like" evidence="10">
    <location>
        <begin position="290"/>
        <end position="386"/>
    </location>
</feature>
<dbReference type="SMART" id="SM00408">
    <property type="entry name" value="IGc2"/>
    <property type="match status" value="3"/>
</dbReference>
<dbReference type="OrthoDB" id="6337970at2759"/>
<dbReference type="PANTHER" id="PTHR12231:SF105">
    <property type="entry name" value="LACHESIN-LIKE PROTEIN"/>
    <property type="match status" value="1"/>
</dbReference>
<dbReference type="SUPFAM" id="SSF48726">
    <property type="entry name" value="Immunoglobulin"/>
    <property type="match status" value="3"/>
</dbReference>
<dbReference type="PROSITE" id="PS50835">
    <property type="entry name" value="IG_LIKE"/>
    <property type="match status" value="3"/>
</dbReference>